<sequence>MVNVGQVPRLFRRRSRSRAREELLLPLLPQAPPSTIEPVFGRDIVVPAIAPLIEPTINPIPNWSRAVLDSTGISTSTCQVNGHVSDPSRLPVLAPDYAALITKPFQDGHQVLINPQRQCLFFTRLPVEIRQFIYNFAFGNKRIHMDYEFHHGKGRWVWWHRVCDDPEHCPEKENSFVCPECEGSEESMLKLGSRRWVKEGWEYKVRAGGWMKACLLGYRDVIPVLYSTNTFVFTQSIDQLFRFSRIMPSQQLALVSSLVVEIDVYRAATGPPHMDDRFRRFYESFFEIIHRSLPALRALRLSIAGLPSRSWGEVEWTPAEEWSWIGPWEELAQSRDWKRLEIAVPKPWIQELRGVVERRSLVEEARRYRLVPGMELYPRGW</sequence>
<protein>
    <recommendedName>
        <fullName evidence="1">DUF7730 domain-containing protein</fullName>
    </recommendedName>
</protein>
<dbReference type="GeneID" id="37114577"/>
<name>A0A317VSJ4_9EURO</name>
<gene>
    <name evidence="2" type="ORF">BO94DRAFT_538158</name>
</gene>
<dbReference type="Proteomes" id="UP000246702">
    <property type="component" value="Unassembled WGS sequence"/>
</dbReference>
<dbReference type="AlphaFoldDB" id="A0A317VSJ4"/>
<comment type="caution">
    <text evidence="2">The sequence shown here is derived from an EMBL/GenBank/DDBJ whole genome shotgun (WGS) entry which is preliminary data.</text>
</comment>
<dbReference type="OrthoDB" id="515692at2759"/>
<evidence type="ECO:0000313" key="2">
    <source>
        <dbReference type="EMBL" id="PWY77293.1"/>
    </source>
</evidence>
<dbReference type="STRING" id="1450535.A0A317VSJ4"/>
<evidence type="ECO:0000313" key="3">
    <source>
        <dbReference type="Proteomes" id="UP000246702"/>
    </source>
</evidence>
<feature type="domain" description="DUF7730" evidence="1">
    <location>
        <begin position="115"/>
        <end position="335"/>
    </location>
</feature>
<dbReference type="PANTHER" id="PTHR38790:SF4">
    <property type="entry name" value="2EXR DOMAIN-CONTAINING PROTEIN"/>
    <property type="match status" value="1"/>
</dbReference>
<reference evidence="2 3" key="1">
    <citation type="submission" date="2016-12" db="EMBL/GenBank/DDBJ databases">
        <title>The genomes of Aspergillus section Nigri reveals drivers in fungal speciation.</title>
        <authorList>
            <consortium name="DOE Joint Genome Institute"/>
            <person name="Vesth T.C."/>
            <person name="Nybo J."/>
            <person name="Theobald S."/>
            <person name="Brandl J."/>
            <person name="Frisvad J.C."/>
            <person name="Nielsen K.F."/>
            <person name="Lyhne E.K."/>
            <person name="Kogle M.E."/>
            <person name="Kuo A."/>
            <person name="Riley R."/>
            <person name="Clum A."/>
            <person name="Nolan M."/>
            <person name="Lipzen A."/>
            <person name="Salamov A."/>
            <person name="Henrissat B."/>
            <person name="Wiebenga A."/>
            <person name="De Vries R.P."/>
            <person name="Grigoriev I.V."/>
            <person name="Mortensen U.H."/>
            <person name="Andersen M.R."/>
            <person name="Baker S.E."/>
        </authorList>
    </citation>
    <scope>NUCLEOTIDE SEQUENCE [LARGE SCALE GENOMIC DNA]</scope>
    <source>
        <strain evidence="2 3">CBS 115572</strain>
    </source>
</reference>
<evidence type="ECO:0000259" key="1">
    <source>
        <dbReference type="Pfam" id="PF24864"/>
    </source>
</evidence>
<dbReference type="RefSeq" id="XP_025464480.1">
    <property type="nucleotide sequence ID" value="XM_025612434.1"/>
</dbReference>
<keyword evidence="3" id="KW-1185">Reference proteome</keyword>
<proteinExistence type="predicted"/>
<organism evidence="2 3">
    <name type="scientific">Aspergillus sclerotioniger CBS 115572</name>
    <dbReference type="NCBI Taxonomy" id="1450535"/>
    <lineage>
        <taxon>Eukaryota</taxon>
        <taxon>Fungi</taxon>
        <taxon>Dikarya</taxon>
        <taxon>Ascomycota</taxon>
        <taxon>Pezizomycotina</taxon>
        <taxon>Eurotiomycetes</taxon>
        <taxon>Eurotiomycetidae</taxon>
        <taxon>Eurotiales</taxon>
        <taxon>Aspergillaceae</taxon>
        <taxon>Aspergillus</taxon>
        <taxon>Aspergillus subgen. Circumdati</taxon>
    </lineage>
</organism>
<accession>A0A317VSJ4</accession>
<dbReference type="InterPro" id="IPR056632">
    <property type="entry name" value="DUF7730"/>
</dbReference>
<dbReference type="EMBL" id="MSFK01000026">
    <property type="protein sequence ID" value="PWY77293.1"/>
    <property type="molecule type" value="Genomic_DNA"/>
</dbReference>
<dbReference type="PANTHER" id="PTHR38790">
    <property type="entry name" value="2EXR DOMAIN-CONTAINING PROTEIN-RELATED"/>
    <property type="match status" value="1"/>
</dbReference>
<dbReference type="Pfam" id="PF24864">
    <property type="entry name" value="DUF7730"/>
    <property type="match status" value="1"/>
</dbReference>